<feature type="compositionally biased region" description="Polar residues" evidence="6">
    <location>
        <begin position="414"/>
        <end position="426"/>
    </location>
</feature>
<evidence type="ECO:0000259" key="7">
    <source>
        <dbReference type="PROSITE" id="PS50280"/>
    </source>
</evidence>
<dbReference type="GO" id="GO:0031507">
    <property type="term" value="P:heterochromatin formation"/>
    <property type="evidence" value="ECO:0007669"/>
    <property type="project" value="TreeGrafter"/>
</dbReference>
<keyword evidence="2" id="KW-0808">Transferase</keyword>
<proteinExistence type="predicted"/>
<feature type="domain" description="SET" evidence="7">
    <location>
        <begin position="840"/>
        <end position="955"/>
    </location>
</feature>
<dbReference type="GO" id="GO:0031519">
    <property type="term" value="C:PcG protein complex"/>
    <property type="evidence" value="ECO:0007669"/>
    <property type="project" value="InterPro"/>
</dbReference>
<evidence type="ECO:0000256" key="2">
    <source>
        <dbReference type="ARBA" id="ARBA00022679"/>
    </source>
</evidence>
<feature type="domain" description="CXC" evidence="8">
    <location>
        <begin position="681"/>
        <end position="777"/>
    </location>
</feature>
<feature type="region of interest" description="Disordered" evidence="6">
    <location>
        <begin position="963"/>
        <end position="989"/>
    </location>
</feature>
<name>A0A8X7ZQD0_POPTO</name>
<dbReference type="PANTHER" id="PTHR45747">
    <property type="entry name" value="HISTONE-LYSINE N-METHYLTRANSFERASE E(Z)"/>
    <property type="match status" value="1"/>
</dbReference>
<dbReference type="AlphaFoldDB" id="A0A8X7ZQD0"/>
<feature type="region of interest" description="Disordered" evidence="6">
    <location>
        <begin position="368"/>
        <end position="438"/>
    </location>
</feature>
<keyword evidence="10" id="KW-1185">Reference proteome</keyword>
<evidence type="ECO:0000313" key="10">
    <source>
        <dbReference type="Proteomes" id="UP000886885"/>
    </source>
</evidence>
<reference evidence="9" key="1">
    <citation type="journal article" date="2020" name="bioRxiv">
        <title>Hybrid origin of Populus tomentosa Carr. identified through genome sequencing and phylogenomic analysis.</title>
        <authorList>
            <person name="An X."/>
            <person name="Gao K."/>
            <person name="Chen Z."/>
            <person name="Li J."/>
            <person name="Yang X."/>
            <person name="Yang X."/>
            <person name="Zhou J."/>
            <person name="Guo T."/>
            <person name="Zhao T."/>
            <person name="Huang S."/>
            <person name="Miao D."/>
            <person name="Khan W.U."/>
            <person name="Rao P."/>
            <person name="Ye M."/>
            <person name="Lei B."/>
            <person name="Liao W."/>
            <person name="Wang J."/>
            <person name="Ji L."/>
            <person name="Li Y."/>
            <person name="Guo B."/>
            <person name="Mustafa N.S."/>
            <person name="Li S."/>
            <person name="Yun Q."/>
            <person name="Keller S.R."/>
            <person name="Mao J."/>
            <person name="Zhang R."/>
            <person name="Strauss S.H."/>
        </authorList>
    </citation>
    <scope>NUCLEOTIDE SEQUENCE</scope>
    <source>
        <strain evidence="9">GM15</strain>
        <tissue evidence="9">Leaf</tissue>
    </source>
</reference>
<dbReference type="PROSITE" id="PS51576">
    <property type="entry name" value="SAM_MT43_EZ"/>
    <property type="match status" value="1"/>
</dbReference>
<organism evidence="9 10">
    <name type="scientific">Populus tomentosa</name>
    <name type="common">Chinese white poplar</name>
    <dbReference type="NCBI Taxonomy" id="118781"/>
    <lineage>
        <taxon>Eukaryota</taxon>
        <taxon>Viridiplantae</taxon>
        <taxon>Streptophyta</taxon>
        <taxon>Embryophyta</taxon>
        <taxon>Tracheophyta</taxon>
        <taxon>Spermatophyta</taxon>
        <taxon>Magnoliopsida</taxon>
        <taxon>eudicotyledons</taxon>
        <taxon>Gunneridae</taxon>
        <taxon>Pentapetalae</taxon>
        <taxon>rosids</taxon>
        <taxon>fabids</taxon>
        <taxon>Malpighiales</taxon>
        <taxon>Salicaceae</taxon>
        <taxon>Saliceae</taxon>
        <taxon>Populus</taxon>
    </lineage>
</organism>
<dbReference type="InterPro" id="IPR045318">
    <property type="entry name" value="EZH1/2-like"/>
</dbReference>
<dbReference type="InterPro" id="IPR025778">
    <property type="entry name" value="Hist-Lys_N-MeTrfase_plant"/>
</dbReference>
<evidence type="ECO:0000256" key="1">
    <source>
        <dbReference type="ARBA" id="ARBA00022603"/>
    </source>
</evidence>
<keyword evidence="5" id="KW-0804">Transcription</keyword>
<evidence type="ECO:0000256" key="4">
    <source>
        <dbReference type="ARBA" id="ARBA00023015"/>
    </source>
</evidence>
<dbReference type="PANTHER" id="PTHR45747:SF4">
    <property type="entry name" value="HISTONE-LYSINE N-METHYLTRANSFERASE E(Z)"/>
    <property type="match status" value="1"/>
</dbReference>
<dbReference type="PROSITE" id="PS51633">
    <property type="entry name" value="CXC"/>
    <property type="match status" value="1"/>
</dbReference>
<evidence type="ECO:0000256" key="3">
    <source>
        <dbReference type="ARBA" id="ARBA00022691"/>
    </source>
</evidence>
<dbReference type="GO" id="GO:0032259">
    <property type="term" value="P:methylation"/>
    <property type="evidence" value="ECO:0007669"/>
    <property type="project" value="UniProtKB-KW"/>
</dbReference>
<feature type="compositionally biased region" description="Polar residues" evidence="6">
    <location>
        <begin position="388"/>
        <end position="405"/>
    </location>
</feature>
<gene>
    <name evidence="9" type="ORF">POTOM_021378</name>
</gene>
<keyword evidence="4" id="KW-0805">Transcription regulation</keyword>
<comment type="caution">
    <text evidence="9">The sequence shown here is derived from an EMBL/GenBank/DDBJ whole genome shotgun (WGS) entry which is preliminary data.</text>
</comment>
<dbReference type="Pfam" id="PF25996">
    <property type="entry name" value="HTH_CLF_N"/>
    <property type="match status" value="1"/>
</dbReference>
<accession>A0A8X7ZQD0</accession>
<feature type="region of interest" description="Disordered" evidence="6">
    <location>
        <begin position="474"/>
        <end position="506"/>
    </location>
</feature>
<evidence type="ECO:0000256" key="5">
    <source>
        <dbReference type="ARBA" id="ARBA00023163"/>
    </source>
</evidence>
<keyword evidence="3" id="KW-0949">S-adenosyl-L-methionine</keyword>
<dbReference type="EMBL" id="JAAWWB010000010">
    <property type="protein sequence ID" value="KAG6774029.1"/>
    <property type="molecule type" value="Genomic_DNA"/>
</dbReference>
<keyword evidence="1" id="KW-0489">Methyltransferase</keyword>
<evidence type="ECO:0000313" key="9">
    <source>
        <dbReference type="EMBL" id="KAG6774029.1"/>
    </source>
</evidence>
<dbReference type="PROSITE" id="PS50280">
    <property type="entry name" value="SET"/>
    <property type="match status" value="1"/>
</dbReference>
<feature type="compositionally biased region" description="Pro residues" evidence="6">
    <location>
        <begin position="1"/>
        <end position="11"/>
    </location>
</feature>
<dbReference type="InterPro" id="IPR026489">
    <property type="entry name" value="CXC_dom"/>
</dbReference>
<sequence length="989" mass="110578">MASPPPSPPPSASITRSEPPKDSPMIKSNQETTLASKEVLLVIESLKKQVAADRCVYVMKRMEENRQKLVGITNHLDKLSKERKNNWISGTDNSIDLFTKRQNDALSMHGGIDSTNVDKDSHGSEEDGHASTAVLLGSSIPVKNAVRPIKLPEVNRLPPYTSWVFLDRNQRMTEDQSVVGRRRIYYDQNGGEALICSDSEEEIIDEEEGKRYFVESEDYILRMTIKEAGSSDPVVESLAHCFSRSPSEVKARFEVLKKEEKAVEDSKNKDIEAQTLNSFLVKDLEAALDSFDNLFCRRCLVFDCRLHGCSQDLIFLAEKQSPWSYPEDNITCGSHCYKLVWKSERIASGISPQHGVIEENSICQSDGARVPISSRKKTSASSARRNVKSCQSESASSNAKNISESSDSEIGPHQDTSPTSQISPSKSMLVGKGGTCKRNSKRVAERVLSCMRKRQKKMVASDSDSVASGGLLSIDLKRRSTSHKGKEDASSSHKNAKSPTIARSRRKELINQDSYNLVQGEFHDGLSSEMVANPPVTSSDDTLRKEEFIDEHKCKKELSDDRSWKAIEKGLFEKGVEIFGGNRFEGTLLNSPMVNSCLIARNLLNGLKTCWEVFQYMTRSENRLACEAGDAGTLGEGYSKFDFNGTMVKNEARRRSRFLRRRSKVRRLKYSWKSTAYHSFRKRITERKDQPCRQYNPCSCQTACGKQCTCLLNGTCCEKYCRASFKFRVFSCRASFLTSLNKYGALDLDVWACVCSYVLRVARTDLEAVIVLKVNVEVVNVHALLQTGNVIQMFVGTVGSGSRGITVYEIDENEACEKAKLRNIILLKPAISLMGCSASSDVLLGRSDVSGWGAFLKNSVGKHEYLGEYTGELISHREADKRGKIYDRENSSFLFNLNDQFVLDAYRKGDKLKFANHSPDPNCYAKVIMVAGDHRVGIFAKERINAGEELFYDYRYEPDRAPAWARKPEASGSKKEDGGHSSGRAKKLA</sequence>
<feature type="compositionally biased region" description="Basic and acidic residues" evidence="6">
    <location>
        <begin position="963"/>
        <end position="979"/>
    </location>
</feature>
<dbReference type="GO" id="GO:0003682">
    <property type="term" value="F:chromatin binding"/>
    <property type="evidence" value="ECO:0007669"/>
    <property type="project" value="TreeGrafter"/>
</dbReference>
<dbReference type="InterPro" id="IPR001214">
    <property type="entry name" value="SET_dom"/>
</dbReference>
<feature type="region of interest" description="Disordered" evidence="6">
    <location>
        <begin position="1"/>
        <end position="26"/>
    </location>
</feature>
<protein>
    <submittedName>
        <fullName evidence="9">Uncharacterized protein</fullName>
    </submittedName>
</protein>
<dbReference type="Pfam" id="PF00856">
    <property type="entry name" value="SET"/>
    <property type="match status" value="1"/>
</dbReference>
<evidence type="ECO:0000259" key="8">
    <source>
        <dbReference type="PROSITE" id="PS51633"/>
    </source>
</evidence>
<dbReference type="GO" id="GO:0046976">
    <property type="term" value="F:histone H3K27 methyltransferase activity"/>
    <property type="evidence" value="ECO:0007669"/>
    <property type="project" value="TreeGrafter"/>
</dbReference>
<dbReference type="CDD" id="cd10519">
    <property type="entry name" value="SET_EZH"/>
    <property type="match status" value="1"/>
</dbReference>
<dbReference type="SMART" id="SM00317">
    <property type="entry name" value="SET"/>
    <property type="match status" value="1"/>
</dbReference>
<dbReference type="Proteomes" id="UP000886885">
    <property type="component" value="Chromosome 5D"/>
</dbReference>
<dbReference type="OrthoDB" id="6141102at2759"/>
<dbReference type="InterPro" id="IPR058609">
    <property type="entry name" value="HTH_CLF-like"/>
</dbReference>
<evidence type="ECO:0000256" key="6">
    <source>
        <dbReference type="SAM" id="MobiDB-lite"/>
    </source>
</evidence>